<gene>
    <name evidence="2" type="ORF">GCM10020221_16200</name>
</gene>
<dbReference type="RefSeq" id="WP_344961885.1">
    <property type="nucleotide sequence ID" value="NZ_BAAAXZ010000062.1"/>
</dbReference>
<evidence type="ECO:0000259" key="1">
    <source>
        <dbReference type="Pfam" id="PF13186"/>
    </source>
</evidence>
<dbReference type="SUPFAM" id="SSF102114">
    <property type="entry name" value="Radical SAM enzymes"/>
    <property type="match status" value="1"/>
</dbReference>
<evidence type="ECO:0000313" key="2">
    <source>
        <dbReference type="EMBL" id="GAA2920783.1"/>
    </source>
</evidence>
<proteinExistence type="predicted"/>
<dbReference type="Proteomes" id="UP001501102">
    <property type="component" value="Unassembled WGS sequence"/>
</dbReference>
<feature type="domain" description="4Fe4S-binding SPASM" evidence="1">
    <location>
        <begin position="98"/>
        <end position="161"/>
    </location>
</feature>
<reference evidence="2 3" key="1">
    <citation type="journal article" date="2019" name="Int. J. Syst. Evol. Microbiol.">
        <title>The Global Catalogue of Microorganisms (GCM) 10K type strain sequencing project: providing services to taxonomists for standard genome sequencing and annotation.</title>
        <authorList>
            <consortium name="The Broad Institute Genomics Platform"/>
            <consortium name="The Broad Institute Genome Sequencing Center for Infectious Disease"/>
            <person name="Wu L."/>
            <person name="Ma J."/>
        </authorList>
    </citation>
    <scope>NUCLEOTIDE SEQUENCE [LARGE SCALE GENOMIC DNA]</scope>
    <source>
        <strain evidence="2 3">JCM 4087</strain>
    </source>
</reference>
<organism evidence="2 3">
    <name type="scientific">Streptomyces thioluteus</name>
    <dbReference type="NCBI Taxonomy" id="66431"/>
    <lineage>
        <taxon>Bacteria</taxon>
        <taxon>Bacillati</taxon>
        <taxon>Actinomycetota</taxon>
        <taxon>Actinomycetes</taxon>
        <taxon>Kitasatosporales</taxon>
        <taxon>Streptomycetaceae</taxon>
        <taxon>Streptomyces</taxon>
    </lineage>
</organism>
<protein>
    <recommendedName>
        <fullName evidence="1">4Fe4S-binding SPASM domain-containing protein</fullName>
    </recommendedName>
</protein>
<keyword evidence="3" id="KW-1185">Reference proteome</keyword>
<dbReference type="InterPro" id="IPR023885">
    <property type="entry name" value="4Fe4S-binding_SPASM_dom"/>
</dbReference>
<evidence type="ECO:0000313" key="3">
    <source>
        <dbReference type="Proteomes" id="UP001501102"/>
    </source>
</evidence>
<dbReference type="Pfam" id="PF13186">
    <property type="entry name" value="SPASM"/>
    <property type="match status" value="1"/>
</dbReference>
<comment type="caution">
    <text evidence="2">The sequence shown here is derived from an EMBL/GenBank/DDBJ whole genome shotgun (WGS) entry which is preliminary data.</text>
</comment>
<dbReference type="EMBL" id="BAAAXZ010000062">
    <property type="protein sequence ID" value="GAA2920783.1"/>
    <property type="molecule type" value="Genomic_DNA"/>
</dbReference>
<accession>A0ABN3WP22</accession>
<dbReference type="Gene3D" id="3.20.20.70">
    <property type="entry name" value="Aldolase class I"/>
    <property type="match status" value="1"/>
</dbReference>
<sequence>MLLDDVGRLRQSAIDPDFRIGFHYRIGERNRAGILPAVRAARGAGAHYIRFEAGPGTDGPDEATALEEAAHLAARDFEVHVTRDDRTSHTAGGSFHRCHYSRFTATVAADGHLYPCPQVRTDSRYRTGDVVTAGWTDVLDGDARAAWEATDPLGTERCGSCFYRPQNELLERLRAEDRGRPTEYAAEVPPALHADFL</sequence>
<name>A0ABN3WP22_STRTU</name>
<dbReference type="InterPro" id="IPR013785">
    <property type="entry name" value="Aldolase_TIM"/>
</dbReference>
<dbReference type="InterPro" id="IPR058240">
    <property type="entry name" value="rSAM_sf"/>
</dbReference>